<protein>
    <submittedName>
        <fullName evidence="2">SpoIVB peptidase S55 family protein</fullName>
    </submittedName>
</protein>
<organism evidence="2 3">
    <name type="scientific">Paraclostridium bifermentans ATCC 638 = DSM 14991</name>
    <dbReference type="NCBI Taxonomy" id="1233171"/>
    <lineage>
        <taxon>Bacteria</taxon>
        <taxon>Bacillati</taxon>
        <taxon>Bacillota</taxon>
        <taxon>Clostridia</taxon>
        <taxon>Peptostreptococcales</taxon>
        <taxon>Peptostreptococcaceae</taxon>
        <taxon>Paraclostridium</taxon>
    </lineage>
</organism>
<evidence type="ECO:0000313" key="2">
    <source>
        <dbReference type="EMBL" id="EQK42532.1"/>
    </source>
</evidence>
<dbReference type="PATRIC" id="fig|1233171.3.peg.1369"/>
<proteinExistence type="predicted"/>
<reference evidence="2 3" key="1">
    <citation type="submission" date="2013-06" db="EMBL/GenBank/DDBJ databases">
        <authorList>
            <person name="Walk S."/>
            <person name="Aronoff D."/>
            <person name="Young V.Y."/>
            <person name="Marsh J."/>
            <person name="Harrison L."/>
            <person name="Daugherty S.C."/>
            <person name="Shefchek K.A."/>
            <person name="Hine E.E."/>
            <person name="Tallon L.J."/>
            <person name="Sadzewicz L.K."/>
            <person name="Rasko D.A."/>
        </authorList>
    </citation>
    <scope>NUCLEOTIDE SEQUENCE [LARGE SCALE GENOMIC DNA]</scope>
    <source>
        <strain evidence="2 3">ATCC 638</strain>
    </source>
</reference>
<dbReference type="InterPro" id="IPR008763">
    <property type="entry name" value="Peptidase_S55"/>
</dbReference>
<gene>
    <name evidence="2" type="ORF">C672_1475</name>
</gene>
<name>T4VPD4_PARBF</name>
<feature type="domain" description="Peptidase S55" evidence="1">
    <location>
        <begin position="95"/>
        <end position="317"/>
    </location>
</feature>
<dbReference type="RefSeq" id="WP_021432658.1">
    <property type="nucleotide sequence ID" value="NZ_AVNC01000015.1"/>
</dbReference>
<sequence length="317" mass="35503">MKRLTNILSLMIVAILLSTNLCFGQNSVGKLMPSAEVVFVNLNLKYPMVDMLVNEDTDFKKNDIIISAISMKKKLKYDLNDLTDLYKSEDEKVLVRFLREGKENVQVFTGKDFRGIYLSFTQQFCGTVTAVSEDGSFIGLSHNVDGSEVALSTQVFETAYVHSIKATLFNDGGLKPHLKENKEGKLNYIGDINKYSEYGVKGKLKESTFNDKNALEVTRPKKGKAYIYCKSPVTNEKKLHEIEITKIYEDGAKIKVKDKELKEYRGGVIGGMSGSPVIQDGKLVGGIRSSFIYNHKIGFISNIDYMLNPEGKSVENK</sequence>
<dbReference type="Pfam" id="PF05580">
    <property type="entry name" value="Peptidase_S55"/>
    <property type="match status" value="1"/>
</dbReference>
<dbReference type="EMBL" id="AVNC01000015">
    <property type="protein sequence ID" value="EQK42532.1"/>
    <property type="molecule type" value="Genomic_DNA"/>
</dbReference>
<dbReference type="AlphaFoldDB" id="T4VPD4"/>
<evidence type="ECO:0000313" key="3">
    <source>
        <dbReference type="Proteomes" id="UP000015688"/>
    </source>
</evidence>
<accession>T4VPD4</accession>
<dbReference type="PROSITE" id="PS51494">
    <property type="entry name" value="SPOIVB"/>
    <property type="match status" value="1"/>
</dbReference>
<comment type="caution">
    <text evidence="2">The sequence shown here is derived from an EMBL/GenBank/DDBJ whole genome shotgun (WGS) entry which is preliminary data.</text>
</comment>
<evidence type="ECO:0000259" key="1">
    <source>
        <dbReference type="PROSITE" id="PS51494"/>
    </source>
</evidence>
<dbReference type="Proteomes" id="UP000015688">
    <property type="component" value="Unassembled WGS sequence"/>
</dbReference>